<evidence type="ECO:0000256" key="14">
    <source>
        <dbReference type="SAM" id="MobiDB-lite"/>
    </source>
</evidence>
<protein>
    <recommendedName>
        <fullName evidence="21">Histone-lysine N-methyltransferase</fullName>
    </recommendedName>
</protein>
<dbReference type="SMART" id="SM00317">
    <property type="entry name" value="SET"/>
    <property type="match status" value="1"/>
</dbReference>
<organism evidence="19 20">
    <name type="scientific">Ilex paraguariensis</name>
    <name type="common">yerba mate</name>
    <dbReference type="NCBI Taxonomy" id="185542"/>
    <lineage>
        <taxon>Eukaryota</taxon>
        <taxon>Viridiplantae</taxon>
        <taxon>Streptophyta</taxon>
        <taxon>Embryophyta</taxon>
        <taxon>Tracheophyta</taxon>
        <taxon>Spermatophyta</taxon>
        <taxon>Magnoliopsida</taxon>
        <taxon>eudicotyledons</taxon>
        <taxon>Gunneridae</taxon>
        <taxon>Pentapetalae</taxon>
        <taxon>asterids</taxon>
        <taxon>campanulids</taxon>
        <taxon>Aquifoliales</taxon>
        <taxon>Aquifoliaceae</taxon>
        <taxon>Ilex</taxon>
    </lineage>
</organism>
<dbReference type="Proteomes" id="UP001642360">
    <property type="component" value="Unassembled WGS sequence"/>
</dbReference>
<dbReference type="InterPro" id="IPR032308">
    <property type="entry name" value="TDBD"/>
</dbReference>
<evidence type="ECO:0000256" key="5">
    <source>
        <dbReference type="ARBA" id="ARBA00022723"/>
    </source>
</evidence>
<evidence type="ECO:0000256" key="3">
    <source>
        <dbReference type="ARBA" id="ARBA00022679"/>
    </source>
</evidence>
<evidence type="ECO:0000256" key="7">
    <source>
        <dbReference type="ARBA" id="ARBA00022771"/>
    </source>
</evidence>
<keyword evidence="9" id="KW-0156">Chromatin regulator</keyword>
<dbReference type="SMART" id="SM00249">
    <property type="entry name" value="PHD"/>
    <property type="match status" value="2"/>
</dbReference>
<evidence type="ECO:0000259" key="16">
    <source>
        <dbReference type="PROSITE" id="PS50280"/>
    </source>
</evidence>
<dbReference type="InterPro" id="IPR019787">
    <property type="entry name" value="Znf_PHD-finger"/>
</dbReference>
<dbReference type="GO" id="GO:0008270">
    <property type="term" value="F:zinc ion binding"/>
    <property type="evidence" value="ECO:0007669"/>
    <property type="project" value="UniProtKB-KW"/>
</dbReference>
<dbReference type="InterPro" id="IPR046341">
    <property type="entry name" value="SET_dom_sf"/>
</dbReference>
<keyword evidence="2" id="KW-0489">Methyltransferase</keyword>
<dbReference type="EMBL" id="CAUOFW020001580">
    <property type="protein sequence ID" value="CAK9146456.1"/>
    <property type="molecule type" value="Genomic_DNA"/>
</dbReference>
<feature type="domain" description="SET" evidence="16">
    <location>
        <begin position="1925"/>
        <end position="2046"/>
    </location>
</feature>
<dbReference type="InterPro" id="IPR003616">
    <property type="entry name" value="Post-SET_dom"/>
</dbReference>
<dbReference type="PROSITE" id="PS51805">
    <property type="entry name" value="EPHD"/>
    <property type="match status" value="1"/>
</dbReference>
<dbReference type="InterPro" id="IPR013083">
    <property type="entry name" value="Znf_RING/FYVE/PHD"/>
</dbReference>
<dbReference type="InterPro" id="IPR001214">
    <property type="entry name" value="SET_dom"/>
</dbReference>
<dbReference type="Pfam" id="PF00856">
    <property type="entry name" value="SET"/>
    <property type="match status" value="1"/>
</dbReference>
<evidence type="ECO:0000256" key="4">
    <source>
        <dbReference type="ARBA" id="ARBA00022691"/>
    </source>
</evidence>
<keyword evidence="3" id="KW-0808">Transferase</keyword>
<dbReference type="SUPFAM" id="SSF82199">
    <property type="entry name" value="SET domain"/>
    <property type="match status" value="1"/>
</dbReference>
<keyword evidence="7 13" id="KW-0863">Zinc-finger</keyword>
<feature type="domain" description="PHD-type" evidence="18">
    <location>
        <begin position="1715"/>
        <end position="1828"/>
    </location>
</feature>
<keyword evidence="10" id="KW-0805">Transcription regulation</keyword>
<evidence type="ECO:0000313" key="20">
    <source>
        <dbReference type="Proteomes" id="UP001642360"/>
    </source>
</evidence>
<dbReference type="Gene3D" id="3.30.40.10">
    <property type="entry name" value="Zinc/RING finger domain, C3HC4 (zinc finger)"/>
    <property type="match status" value="2"/>
</dbReference>
<comment type="subcellular location">
    <subcellularLocation>
        <location evidence="1">Nucleus</location>
    </subcellularLocation>
</comment>
<dbReference type="InterPro" id="IPR001965">
    <property type="entry name" value="Znf_PHD"/>
</dbReference>
<evidence type="ECO:0000259" key="17">
    <source>
        <dbReference type="PROSITE" id="PS50868"/>
    </source>
</evidence>
<dbReference type="GO" id="GO:0005634">
    <property type="term" value="C:nucleus"/>
    <property type="evidence" value="ECO:0007669"/>
    <property type="project" value="UniProtKB-SubCell"/>
</dbReference>
<dbReference type="GO" id="GO:0008168">
    <property type="term" value="F:methyltransferase activity"/>
    <property type="evidence" value="ECO:0007669"/>
    <property type="project" value="UniProtKB-KW"/>
</dbReference>
<keyword evidence="4" id="KW-0949">S-adenosyl-L-methionine</keyword>
<evidence type="ECO:0000256" key="11">
    <source>
        <dbReference type="ARBA" id="ARBA00023163"/>
    </source>
</evidence>
<evidence type="ECO:0000256" key="9">
    <source>
        <dbReference type="ARBA" id="ARBA00022853"/>
    </source>
</evidence>
<feature type="compositionally biased region" description="Polar residues" evidence="14">
    <location>
        <begin position="168"/>
        <end position="182"/>
    </location>
</feature>
<sequence length="2070" mass="226979">MIQEPIIPWHSNNLSHTELGSSFLSLLSGPPSLLQCDLQDLSNPKSFSTSSKVPVNSSSVIVSAAGSGVSVAPNGLLSQNLYNRNLKAGIDLCPVVSSRAAATGSCRSASGMHDVLQAANLDVQKSELAKAGFRLNVLASEKAKGYSFPNGALFTSSSPANVEKHHGNNVQESQNVPSKYNSSGFHQSSSLTSGCPRVFCLGASGDLLLSNTGLLGVVCSCHGLHMSLSKFSKHAGLRDVNPGNTVHVDSGETVAQWRKIYFHKFGIRVPEDHSGWDWPEGISENAESGRHSATMLNMCKNSDLPNQAGLFGALLGSGEPWRNVASQKNSLSGQRLVNEVLYTEKQRTAQDSCNFLSKNFTGMSQFDLHTAADTSIIGSPLPGYSAMSKLVSMRGPENGYHSIAAYTDSNPKSGNSFISLPKLRNLKLPCEVSDVGRVNSSFLDRDTVPSHIELRLGQPSQQSQTFGSPILQAFGTHSIDTNGDSQKSLFPEQLMPKSNTRVMAEGRQYLQCPIGTSNPSARREQSPLNLVNYASRVHNPIDASETEQFKGDAARGSLISMLLPCLKRPAEGKIHSKATNNVTDASHAMSGKLHCGSIANCGPISFPWIRDDRTGMQSDVNVYDTNKYMNKGKGVGCDPDGLHLKTETNFIIQKRHKEILKSSSGVADAPGHHNCSVVHDNNLHLCHFSGMPTDTFDARNSFNCPGNFGRKGNFHHGFPRSVGLPLDSGPILPLQAASMRLSSTNSISLPDPTPALSNKGGISVNSCMLDENLRTLALRHVLSNQDHAIASLGNNQEKGRFSNSCVERKQGADTSTLKVQGQGPILSIKRDASEVAKKSLQSGATYWTGGYSDKLAPVADANKWSDFSTFFQGTSLHAKDVDMLCQHSRDPHSNDQPLLRLGRCENSNVPSNEHGKCCQRLPYTFFPGKCSCVAQTNYLAGNCGFKGETSLSAPREDAGSVGGRASTFFTSKHHENNILLKEKANTVGQTGEPNHQNHKEVECHAFQWRDVPRKVTGMCTATCKDQPADFLNGREKAEDEIVATAAAKYNRYVQDAKSLKEQEVSNISSGGSAPAVTQASTEVNKDSCALDAGNTICANSYVVDEGSGIDRCWSSDDGPDSERSAEFLGVTCNMNPMNKRSSKAFAKQSSRSLIDELRLRDSLRANKVRNRIINGFTIHEKTNLVQKHQGISKTGRRKRGVKWKKLDASFLDSGLYSAHNESPTGIGNGERQSHSSGDIQMILQPNRERSHNSCSIGPSLKRKISALSSCSKIMSQKRDLNRLDYQREGAINSETHLRINDNCLEISGASARKRLRLDRAAPNVKKVWRQEPHCNHAEMTVKRSLVDYMMTSSSQTVTACLTKARPVACGKYGVISNGNSSKPVKIVSLTRILKSARKSTWAENDRLKLTTTKGLKKISIRRSNGCAESNEFDPGISLEETEVPCSPSATECDDTSDMLEKGRYDAHEKSHSIPGSCPSTRLKPKYKEVRKRSLYELTAKGKASNVANFSAAKKSKYLPQPKCNYLGKFITNAQDGTSHASELCNTNTSTNEHCCQYASDLDAFCCVCGSSNKDEINCLLECNQCFIRVHQACYGVSKVPKVHWYCRPCRTSSKNIVCVLCGYGGGAMTRALRSRNIVKSLLKAWNFVTESVPKNPTSHYEAVEGELNMLTSSRSGLENDTFPVIRPTHMESSPATVWKVDLPKPWDSEQNSYRSPSNSVLHNSITAGVLDPTVKQWVHMVCGLWTPETRCPNVDTMSAFDVSGARPKAYVVCSICDRAGGSCIQCRVVDCSVQFHPWCAHQKGLLQSEVEGVDNENVGFYGRCMHHASVQQCNPNGDPFDSENVNPGEKEFTCARTEGYKGRKREGFRHNFPHQSNGSRGCFVPPEQLNAWLHIIGQKSGIKGVSKLETSEKQYARYKHSKGWKHLVVYKSGIHALGLYTSRFISRGAMVVEYVGEIVGLRVADKRESEYQSGRKLQYKSACYFFRIDKEHIIDATQKGGIARFVNHSCLPNCVAKVISLRNEKKVVFFAERDIYPGEEITYDYHFNHEDEGKKIPCFCNSKNCRRYLN</sequence>
<proteinExistence type="predicted"/>
<evidence type="ECO:0000259" key="15">
    <source>
        <dbReference type="PROSITE" id="PS50016"/>
    </source>
</evidence>
<dbReference type="InterPro" id="IPR011011">
    <property type="entry name" value="Znf_FYVE_PHD"/>
</dbReference>
<evidence type="ECO:0000256" key="12">
    <source>
        <dbReference type="ARBA" id="ARBA00023242"/>
    </source>
</evidence>
<dbReference type="CDD" id="cd15571">
    <property type="entry name" value="ePHD"/>
    <property type="match status" value="1"/>
</dbReference>
<dbReference type="SMART" id="SM00508">
    <property type="entry name" value="PostSET"/>
    <property type="match status" value="1"/>
</dbReference>
<evidence type="ECO:0000256" key="1">
    <source>
        <dbReference type="ARBA" id="ARBA00004123"/>
    </source>
</evidence>
<feature type="domain" description="Post-SET" evidence="17">
    <location>
        <begin position="2054"/>
        <end position="2070"/>
    </location>
</feature>
<dbReference type="Pfam" id="PF13832">
    <property type="entry name" value="zf-HC5HC2H_2"/>
    <property type="match status" value="1"/>
</dbReference>
<name>A0ABC8RQK7_9AQUA</name>
<dbReference type="PANTHER" id="PTHR45838">
    <property type="entry name" value="HISTONE-LYSINE-N-METHYLTRANSFERASE 2 KMT2 FAMILY MEMBER"/>
    <property type="match status" value="1"/>
</dbReference>
<dbReference type="Pfam" id="PF16135">
    <property type="entry name" value="TDBD"/>
    <property type="match status" value="1"/>
</dbReference>
<evidence type="ECO:0000313" key="19">
    <source>
        <dbReference type="EMBL" id="CAK9146456.1"/>
    </source>
</evidence>
<evidence type="ECO:0000256" key="2">
    <source>
        <dbReference type="ARBA" id="ARBA00022603"/>
    </source>
</evidence>
<evidence type="ECO:0008006" key="21">
    <source>
        <dbReference type="Google" id="ProtNLM"/>
    </source>
</evidence>
<dbReference type="Gene3D" id="2.170.270.10">
    <property type="entry name" value="SET domain"/>
    <property type="match status" value="1"/>
</dbReference>
<keyword evidence="8" id="KW-0862">Zinc</keyword>
<dbReference type="PROSITE" id="PS50016">
    <property type="entry name" value="ZF_PHD_2"/>
    <property type="match status" value="1"/>
</dbReference>
<evidence type="ECO:0000256" key="10">
    <source>
        <dbReference type="ARBA" id="ARBA00023015"/>
    </source>
</evidence>
<keyword evidence="20" id="KW-1185">Reference proteome</keyword>
<gene>
    <name evidence="19" type="ORF">ILEXP_LOCUS14304</name>
</gene>
<evidence type="ECO:0000256" key="8">
    <source>
        <dbReference type="ARBA" id="ARBA00022833"/>
    </source>
</evidence>
<feature type="region of interest" description="Disordered" evidence="14">
    <location>
        <begin position="158"/>
        <end position="182"/>
    </location>
</feature>
<keyword evidence="12" id="KW-0539">Nucleus</keyword>
<dbReference type="GO" id="GO:0032259">
    <property type="term" value="P:methylation"/>
    <property type="evidence" value="ECO:0007669"/>
    <property type="project" value="UniProtKB-KW"/>
</dbReference>
<evidence type="ECO:0000259" key="18">
    <source>
        <dbReference type="PROSITE" id="PS51805"/>
    </source>
</evidence>
<keyword evidence="11" id="KW-0804">Transcription</keyword>
<dbReference type="PANTHER" id="PTHR45838:SF4">
    <property type="entry name" value="HISTONE-LYSINE N-METHYLTRANSFERASE TRITHORAX"/>
    <property type="match status" value="1"/>
</dbReference>
<dbReference type="PROSITE" id="PS50280">
    <property type="entry name" value="SET"/>
    <property type="match status" value="1"/>
</dbReference>
<keyword evidence="6" id="KW-0677">Repeat</keyword>
<dbReference type="CDD" id="cd10518">
    <property type="entry name" value="SET_SETD1-like"/>
    <property type="match status" value="1"/>
</dbReference>
<dbReference type="GO" id="GO:0006325">
    <property type="term" value="P:chromatin organization"/>
    <property type="evidence" value="ECO:0007669"/>
    <property type="project" value="UniProtKB-KW"/>
</dbReference>
<evidence type="ECO:0000256" key="13">
    <source>
        <dbReference type="PROSITE-ProRule" id="PRU00146"/>
    </source>
</evidence>
<dbReference type="Pfam" id="PF13831">
    <property type="entry name" value="PHD_2"/>
    <property type="match status" value="1"/>
</dbReference>
<feature type="domain" description="PHD-type" evidence="15">
    <location>
        <begin position="1562"/>
        <end position="1612"/>
    </location>
</feature>
<comment type="caution">
    <text evidence="19">The sequence shown here is derived from an EMBL/GenBank/DDBJ whole genome shotgun (WGS) entry which is preliminary data.</text>
</comment>
<evidence type="ECO:0000256" key="6">
    <source>
        <dbReference type="ARBA" id="ARBA00022737"/>
    </source>
</evidence>
<keyword evidence="5" id="KW-0479">Metal-binding</keyword>
<dbReference type="PROSITE" id="PS50868">
    <property type="entry name" value="POST_SET"/>
    <property type="match status" value="1"/>
</dbReference>
<accession>A0ABC8RQK7</accession>
<reference evidence="19 20" key="1">
    <citation type="submission" date="2024-02" db="EMBL/GenBank/DDBJ databases">
        <authorList>
            <person name="Vignale AGUSTIN F."/>
            <person name="Sosa J E."/>
            <person name="Modenutti C."/>
        </authorList>
    </citation>
    <scope>NUCLEOTIDE SEQUENCE [LARGE SCALE GENOMIC DNA]</scope>
</reference>
<dbReference type="SUPFAM" id="SSF57903">
    <property type="entry name" value="FYVE/PHD zinc finger"/>
    <property type="match status" value="1"/>
</dbReference>
<dbReference type="InterPro" id="IPR034732">
    <property type="entry name" value="EPHD"/>
</dbReference>